<feature type="region of interest" description="Disordered" evidence="1">
    <location>
        <begin position="42"/>
        <end position="90"/>
    </location>
</feature>
<dbReference type="RefSeq" id="WP_161705626.1">
    <property type="nucleotide sequence ID" value="NZ_JAAAMU010000035.1"/>
</dbReference>
<accession>A0A7X5C4M4</accession>
<proteinExistence type="predicted"/>
<feature type="compositionally biased region" description="Basic and acidic residues" evidence="1">
    <location>
        <begin position="161"/>
        <end position="171"/>
    </location>
</feature>
<feature type="compositionally biased region" description="Basic and acidic residues" evidence="1">
    <location>
        <begin position="136"/>
        <end position="150"/>
    </location>
</feature>
<evidence type="ECO:0000313" key="2">
    <source>
        <dbReference type="EMBL" id="NBC73515.1"/>
    </source>
</evidence>
<protein>
    <submittedName>
        <fullName evidence="2">Uncharacterized protein</fullName>
    </submittedName>
</protein>
<organism evidence="2 3">
    <name type="scientific">Paenibacillus sacheonensis</name>
    <dbReference type="NCBI Taxonomy" id="742054"/>
    <lineage>
        <taxon>Bacteria</taxon>
        <taxon>Bacillati</taxon>
        <taxon>Bacillota</taxon>
        <taxon>Bacilli</taxon>
        <taxon>Bacillales</taxon>
        <taxon>Paenibacillaceae</taxon>
        <taxon>Paenibacillus</taxon>
    </lineage>
</organism>
<gene>
    <name evidence="2" type="ORF">GT003_31635</name>
</gene>
<sequence length="171" mass="18956">MVQTDSSVNKNGIEADTRGEVVIQLERRRARKRMPDSRTKVVDLMDFNGGPPMPNELQPAAGSEHKRDDLMPARVQAQENRQSDPQLAPMASLVEAVPERGIRPPIPAAFVHEQLLPAAGARPAKKRTGGMGPPKQADDAGQVKRMSEPRQRKRTTYSQPPEREPAILRDQ</sequence>
<evidence type="ECO:0000256" key="1">
    <source>
        <dbReference type="SAM" id="MobiDB-lite"/>
    </source>
</evidence>
<comment type="caution">
    <text evidence="2">The sequence shown here is derived from an EMBL/GenBank/DDBJ whole genome shotgun (WGS) entry which is preliminary data.</text>
</comment>
<name>A0A7X5C4M4_9BACL</name>
<reference evidence="2 3" key="1">
    <citation type="submission" date="2020-01" db="EMBL/GenBank/DDBJ databases">
        <title>Paenibacillus soybeanensis sp. nov. isolated from the nodules of soybean (Glycine max(L.) Merr).</title>
        <authorList>
            <person name="Wang H."/>
        </authorList>
    </citation>
    <scope>NUCLEOTIDE SEQUENCE [LARGE SCALE GENOMIC DNA]</scope>
    <source>
        <strain evidence="2 3">DSM 23054</strain>
    </source>
</reference>
<evidence type="ECO:0000313" key="3">
    <source>
        <dbReference type="Proteomes" id="UP000558113"/>
    </source>
</evidence>
<feature type="region of interest" description="Disordered" evidence="1">
    <location>
        <begin position="117"/>
        <end position="171"/>
    </location>
</feature>
<dbReference type="EMBL" id="JAAAMU010000035">
    <property type="protein sequence ID" value="NBC73515.1"/>
    <property type="molecule type" value="Genomic_DNA"/>
</dbReference>
<keyword evidence="3" id="KW-1185">Reference proteome</keyword>
<dbReference type="Proteomes" id="UP000558113">
    <property type="component" value="Unassembled WGS sequence"/>
</dbReference>
<dbReference type="AlphaFoldDB" id="A0A7X5C4M4"/>